<evidence type="ECO:0000256" key="3">
    <source>
        <dbReference type="SAM" id="MobiDB-lite"/>
    </source>
</evidence>
<dbReference type="InterPro" id="IPR027357">
    <property type="entry name" value="DOCKER_dom"/>
</dbReference>
<evidence type="ECO:0008006" key="8">
    <source>
        <dbReference type="Google" id="ProtNLM"/>
    </source>
</evidence>
<dbReference type="PROSITE" id="PS51651">
    <property type="entry name" value="DOCKER"/>
    <property type="match status" value="1"/>
</dbReference>
<feature type="region of interest" description="Disordered" evidence="3">
    <location>
        <begin position="2179"/>
        <end position="2204"/>
    </location>
</feature>
<dbReference type="CTD" id="20324896"/>
<feature type="domain" description="DOCKER" evidence="5">
    <location>
        <begin position="2581"/>
        <end position="3062"/>
    </location>
</feature>
<reference evidence="6 7" key="1">
    <citation type="submission" date="2013-11" db="EMBL/GenBank/DDBJ databases">
        <title>Opisthorchis viverrini - life in the bile duct.</title>
        <authorList>
            <person name="Young N.D."/>
            <person name="Nagarajan N."/>
            <person name="Lin S.J."/>
            <person name="Korhonen P.K."/>
            <person name="Jex A.R."/>
            <person name="Hall R.S."/>
            <person name="Safavi-Hemami H."/>
            <person name="Kaewkong W."/>
            <person name="Bertrand D."/>
            <person name="Gao S."/>
            <person name="Seet Q."/>
            <person name="Wongkham S."/>
            <person name="Teh B.T."/>
            <person name="Wongkham C."/>
            <person name="Intapan P.M."/>
            <person name="Maleewong W."/>
            <person name="Yang X."/>
            <person name="Hu M."/>
            <person name="Wang Z."/>
            <person name="Hofmann A."/>
            <person name="Sternberg P.W."/>
            <person name="Tan P."/>
            <person name="Wang J."/>
            <person name="Gasser R.B."/>
        </authorList>
    </citation>
    <scope>NUCLEOTIDE SEQUENCE [LARGE SCALE GENOMIC DNA]</scope>
</reference>
<evidence type="ECO:0000313" key="7">
    <source>
        <dbReference type="Proteomes" id="UP000054324"/>
    </source>
</evidence>
<feature type="compositionally biased region" description="Low complexity" evidence="3">
    <location>
        <begin position="328"/>
        <end position="342"/>
    </location>
</feature>
<proteinExistence type="inferred from homology"/>
<dbReference type="Pfam" id="PF20422">
    <property type="entry name" value="DHR-2_Lobe_B"/>
    <property type="match status" value="1"/>
</dbReference>
<evidence type="ECO:0000259" key="5">
    <source>
        <dbReference type="PROSITE" id="PS51651"/>
    </source>
</evidence>
<accession>A0A074Z1E1</accession>
<dbReference type="STRING" id="6198.A0A074Z1E1"/>
<feature type="compositionally biased region" description="Low complexity" evidence="3">
    <location>
        <begin position="2054"/>
        <end position="2070"/>
    </location>
</feature>
<dbReference type="Gene3D" id="1.20.58.740">
    <property type="match status" value="1"/>
</dbReference>
<name>A0A074Z1E1_OPIVI</name>
<dbReference type="KEGG" id="ovi:T265_10728"/>
<keyword evidence="7" id="KW-1185">Reference proteome</keyword>
<evidence type="ECO:0000256" key="1">
    <source>
        <dbReference type="ARBA" id="ARBA00022658"/>
    </source>
</evidence>
<feature type="region of interest" description="Disordered" evidence="3">
    <location>
        <begin position="1910"/>
        <end position="1948"/>
    </location>
</feature>
<dbReference type="RefSeq" id="XP_009175452.1">
    <property type="nucleotide sequence ID" value="XM_009177188.1"/>
</dbReference>
<dbReference type="EMBL" id="KL597020">
    <property type="protein sequence ID" value="KER20788.1"/>
    <property type="molecule type" value="Genomic_DNA"/>
</dbReference>
<dbReference type="InterPro" id="IPR026791">
    <property type="entry name" value="DOCK"/>
</dbReference>
<dbReference type="InterPro" id="IPR035892">
    <property type="entry name" value="C2_domain_sf"/>
</dbReference>
<dbReference type="OrthoDB" id="47328at2759"/>
<feature type="region of interest" description="Disordered" evidence="3">
    <location>
        <begin position="320"/>
        <end position="345"/>
    </location>
</feature>
<dbReference type="GeneID" id="20324896"/>
<keyword evidence="1" id="KW-0344">Guanine-nucleotide releasing factor</keyword>
<gene>
    <name evidence="6" type="ORF">T265_10728</name>
</gene>
<evidence type="ECO:0000259" key="4">
    <source>
        <dbReference type="PROSITE" id="PS51650"/>
    </source>
</evidence>
<comment type="similarity">
    <text evidence="2">Belongs to the DOCK family.</text>
</comment>
<organism evidence="6 7">
    <name type="scientific">Opisthorchis viverrini</name>
    <name type="common">Southeast Asian liver fluke</name>
    <dbReference type="NCBI Taxonomy" id="6198"/>
    <lineage>
        <taxon>Eukaryota</taxon>
        <taxon>Metazoa</taxon>
        <taxon>Spiralia</taxon>
        <taxon>Lophotrochozoa</taxon>
        <taxon>Platyhelminthes</taxon>
        <taxon>Trematoda</taxon>
        <taxon>Digenea</taxon>
        <taxon>Opisthorchiida</taxon>
        <taxon>Opisthorchiata</taxon>
        <taxon>Opisthorchiidae</taxon>
        <taxon>Opisthorchis</taxon>
    </lineage>
</organism>
<dbReference type="Pfam" id="PF20421">
    <property type="entry name" value="DHR-2_Lobe_C"/>
    <property type="match status" value="1"/>
</dbReference>
<evidence type="ECO:0000256" key="2">
    <source>
        <dbReference type="PROSITE-ProRule" id="PRU00983"/>
    </source>
</evidence>
<dbReference type="InterPro" id="IPR046769">
    <property type="entry name" value="DOCKER_Lobe_A"/>
</dbReference>
<feature type="domain" description="C2 DOCK-type" evidence="4">
    <location>
        <begin position="1083"/>
        <end position="1280"/>
    </location>
</feature>
<feature type="compositionally biased region" description="Polar residues" evidence="3">
    <location>
        <begin position="1929"/>
        <end position="1947"/>
    </location>
</feature>
<feature type="compositionally biased region" description="Polar residues" evidence="3">
    <location>
        <begin position="2179"/>
        <end position="2192"/>
    </location>
</feature>
<dbReference type="PROSITE" id="PS51650">
    <property type="entry name" value="C2_DOCK"/>
    <property type="match status" value="1"/>
</dbReference>
<dbReference type="PANTHER" id="PTHR23317:SF26">
    <property type="entry name" value="ZIZIMIN, ISOFORM K"/>
    <property type="match status" value="1"/>
</dbReference>
<feature type="compositionally biased region" description="Polar residues" evidence="3">
    <location>
        <begin position="1"/>
        <end position="18"/>
    </location>
</feature>
<dbReference type="Gene3D" id="1.25.40.410">
    <property type="match status" value="1"/>
</dbReference>
<dbReference type="Pfam" id="PF14429">
    <property type="entry name" value="DOCK-C2"/>
    <property type="match status" value="1"/>
</dbReference>
<feature type="region of interest" description="Disordered" evidence="3">
    <location>
        <begin position="1"/>
        <end position="20"/>
    </location>
</feature>
<dbReference type="InterPro" id="IPR021816">
    <property type="entry name" value="DOCK_C/D_N"/>
</dbReference>
<dbReference type="CDD" id="cd11684">
    <property type="entry name" value="DHR2_DOCK"/>
    <property type="match status" value="1"/>
</dbReference>
<dbReference type="InterPro" id="IPR046773">
    <property type="entry name" value="DOCKER_Lobe_C"/>
</dbReference>
<feature type="region of interest" description="Disordered" evidence="3">
    <location>
        <begin position="2024"/>
        <end position="2084"/>
    </location>
</feature>
<feature type="compositionally biased region" description="Polar residues" evidence="3">
    <location>
        <begin position="2035"/>
        <end position="2044"/>
    </location>
</feature>
<dbReference type="Pfam" id="PF06920">
    <property type="entry name" value="DHR-2_Lobe_A"/>
    <property type="match status" value="1"/>
</dbReference>
<dbReference type="InterPro" id="IPR046770">
    <property type="entry name" value="DOCKER_Lobe_B"/>
</dbReference>
<evidence type="ECO:0000313" key="6">
    <source>
        <dbReference type="EMBL" id="KER20788.1"/>
    </source>
</evidence>
<dbReference type="PANTHER" id="PTHR23317">
    <property type="entry name" value="DEDICATOR OF CYTOKINESIS DOCK"/>
    <property type="match status" value="1"/>
</dbReference>
<dbReference type="InterPro" id="IPR043162">
    <property type="entry name" value="DOCK_C_lobe_C"/>
</dbReference>
<dbReference type="Proteomes" id="UP000054324">
    <property type="component" value="Unassembled WGS sequence"/>
</dbReference>
<dbReference type="Gene3D" id="2.60.40.150">
    <property type="entry name" value="C2 domain"/>
    <property type="match status" value="1"/>
</dbReference>
<dbReference type="InterPro" id="IPR043161">
    <property type="entry name" value="DOCK_C_lobe_A"/>
</dbReference>
<protein>
    <recommendedName>
        <fullName evidence="8">C2 DOCK-type domain-containing protein</fullName>
    </recommendedName>
</protein>
<sequence length="3092" mass="340095">MTLVSSSPEPLNSLTHTTAGALPKPMAQGWGSCIPEPIDYEHYVSNRKNSIINDPHRELILFPVDDLRLIRLPNTHRVSDAGVPPDALRPDALISSPLGRHTIAFLANNEWIYVHQPSALYRGQWWQLPRDSTVETILGPLLNHWFSVDQLDAPDQKVGSEVGGWAISNRVSPSHASTRITNTSGSRPWTAAVVSSRSRLDGAQALDLLKTTTATDAYESGGRRLVRGKTKVTAVDQPSLLRDGALDDTPTPAGDEPTITDSVFYSECALAVGTRELYSTYLRIRESDLATGRKNSNAGSEAIVLEPYCLRRLQAADLSGRLTTVDRPPTSSQKSTTTASSPAHTRLREGLHVIAPVGWRAFSHSTDSENSTVVFLDTIDAVHPIGDNWLKLDRSLVTQRKLRSDQSSEVFLYFETSSAGSETRQTWLRLIQRALAAERSWQRYGYNRPFDYSAKVPATITDQLSIPTGDTVTDQQRSVVSSDQSFESISVRNALHRYAQETEFLINHQRQKDRLKLITIYPEIRFTYDQSMTVAVERARAKSSVFPQNTGMGLCVMDSRTGRSGSYSSKDVTESARLSKTVVPFPDRTANLCSRRFLVTCLNLKSRVQAVTEQIDSGTAAQLDNPEPYFVTMFLLNTADGRRVSEDFYWNPNSHLVDWMIPAEQFATVAWAAHGPEFQQQPRSSISVPSQRLSRAHPQPFVVTPLGHSIMVQPGGLSECRSAIFSVPQAISTPGSIYLVVRVDKVLNGPINAAVEKYTKAAGSQLNAEERLGTTAITETKQSSALHRSMLTYCRHLGRYRMPFAWGARSLTSQSHSIPLFRMDQAKLAEASFIQLIQSFARFAECNSLFTTGLSSIPASSAWSTLANGIPTVWDDSRQDEHEMVERYLKLQTIPIRLDVVVSELTEQSASAGSPLGGATLLTADLLPLLPSCDVNGLNFSLPSFHPPLRPNEIIREVEHWWDFGMPATSPAAVPSDSASGTIVETDINLTSGGTSSLSRATKLPHALTSGSTRSFTRESSNLSVNLQLPSSVTGLQPTQDTSAVTQSKANSLDRPPARSGADATNRLSGHYPLEVVPFTTFLNSLYISPKVLNLAGKHGSSRARNLSCFIELRSADDLQPSSALKVFYSRPSTRQPPFDSWFNTAVLYHEPSPQFNDTAKVSLPLHLTPQHHLLFRFYHVSVVTAGGLSSKERPSSKKPLESSVGFAWLPILGTDGNLNTGNFQLPISSDLPPGYLKFSSSPQARGSLHTSSPVGTGSDLGVNWLENGKPLFTVQLDCLSSVYTHDAVLSRFFRTCGELLPRIWTLPVGSASVAAATAGSKSKATRVTFREDPLEQTSFPVLPVDVERPRPFRPTETACGLHLCNAVKALLLIDQTALMHFLPAILSQFMEIIMVSANTSHRWNSSTSTIANDGDSVEWLSTSKHSANSPTPNDILKTTTGTMAMLLSEVNRSCSPKSTATVLGGAQTRDIGLSTTSPSGFRHHLLKSYVKFFFDAAAITSTSIKICEQAKSDIDKGFPASLPIPLHHALVRSLVVTLADVNLAHHILTHFFTNLWFPLALVSKAMAQYLISSQKIKSDRSNESRFTTSFSDDLALLIKLIGARLAPFDGSPISATALSCQVSLSGEDQRDSSLTRAIFRDVPGNRNSSTSLPVDVNRVTQQRQAVNVVLLGEETKDVLRTNTLQSTTTTDQLVAQAGRISSLGYEVNACAVMGVTARFIGHLFNLMDRGYVMKRIRDLFILLEVGPRMPVNVIDRRNELRFQLLNCLSQHEHFVQLNLPTLNPYHGTGPPVHDLRLTERFLQEHFLVGAILSSVSCLLAGCADTGSWAAGGPPTQLHRQPLCILRNLLAKHTLDPRYAASKQCQARIAALYLPLIPLVLDHSDVFGPPGGGLKAAVLAAAARGEFRDQETTNSVAASERSRRKGVANPSSHPSGRVSTGQNQSRPRSIVSDLSLETLAAGKSLHSLSSGESASISDGSGGGSIFDGSVALSAGSSSSAAYLTKDDKVAPHILDRIAGMPLRNAQWRRTRDDSSSTTNAQPSDGDSVGRLQNSHTASSHTGSTLTLTGLDMVNGGGSAGDPVADDEVSVSQIAPVRSRPNKLEFDTSIRMADEFHETNNRSFSWHLVFQGPDQAWSNQVLALVGVLANGPQNRPSPPALTSESWIQSNGRSLNGDMNQLTSTHTAPAQNQPHQHRCPTGVSGATSIGPRRLTDKCQRELFVCVLHILSVVTEDQLISLYRNFTSQERIHFLTILNYSVQHLRYRGKKCILNYEHISRSAVGRSNISGSLKRSVARSVVEPRNASVGPTSGLMDPDSWESESTDFKVLLEANLATEAGLIVLDLLHTFNIVFRQELETCKPNNPIFKGILEVYISLLMHTPSDHLIRHTFAALRMFVGRFAKVLFSESTEILNALCVAGLRCANQNLPQPVSSNSTCFTEASSTEDMVTRTANVTCQIRIEACSFLYKLWKTSFETYGTSGFHRVHLQSIISVSKLVSEIQPGFDASLSLLHSLVDTDMTRSPLGREDTKFWTMSNTRTLFLDEVNDLLRRIRTVLTATSEMRRHSDDPEQLVDLHYCLAKSYSSNPALRRTWLEELAKLHMKTHSLAELAMTKLHIAALMVEYLRRRGDYPQGCEAFEVISSNISHEENGLRTDSAMLEIPYTQEDLLVDINEAAATLDKAGLFEAIRPIYSLVLPVYEARKDYVALSQIFHHIGDAYHRIGNAESNGHRLFATYFRVTFYGHLFESLCGKSFVYRANACQKLDGICSDLLKLFRNKLGSSAVDLLTDHTFNRDALDMNKGYIQITYVEPYKPKTDSSNRPLSAYAKHHDVRQFMFETPFVLKPGLSATESLQIDGPKRSEDLTLQWKRRTILTTEASFPHIRLRLEVVEMSETDLSPIDGAIDAIFSKNQELLSHVTTISTPSAQVLDNAGDGCAERVTVTSIGIKSPVQGSLAPTSSEFRGIPLLMDMQLQGALLPTVNAGPMAYAEAFLKLENQSNYPKDKVIRLRELFFEFLTVCLVLLSQYQRLMSPVHIEKYMMMRQSLDRYRVDLSNLLKEEVLVDEKRLVIGPRSATADLPPTSPGSMCVNEC</sequence>
<dbReference type="Pfam" id="PF11878">
    <property type="entry name" value="DOCK_C-D_N"/>
    <property type="match status" value="1"/>
</dbReference>
<dbReference type="GO" id="GO:0005085">
    <property type="term" value="F:guanyl-nucleotide exchange factor activity"/>
    <property type="evidence" value="ECO:0007669"/>
    <property type="project" value="UniProtKB-KW"/>
</dbReference>
<dbReference type="InterPro" id="IPR027007">
    <property type="entry name" value="C2_DOCK-type_domain"/>
</dbReference>
<feature type="compositionally biased region" description="Polar residues" evidence="3">
    <location>
        <begin position="1009"/>
        <end position="1051"/>
    </location>
</feature>
<dbReference type="GO" id="GO:0007264">
    <property type="term" value="P:small GTPase-mediated signal transduction"/>
    <property type="evidence" value="ECO:0007669"/>
    <property type="project" value="InterPro"/>
</dbReference>
<feature type="region of interest" description="Disordered" evidence="3">
    <location>
        <begin position="992"/>
        <end position="1066"/>
    </location>
</feature>